<dbReference type="PANTHER" id="PTHR43963:SF6">
    <property type="entry name" value="CHAIN DEHYDROGENASE FAMILY PROTEIN, PUTATIVE (AFU_ORTHOLOGUE AFUA_3G15350)-RELATED"/>
    <property type="match status" value="1"/>
</dbReference>
<keyword evidence="5" id="KW-1185">Reference proteome</keyword>
<dbReference type="OrthoDB" id="191139at2759"/>
<dbReference type="GO" id="GO:0016491">
    <property type="term" value="F:oxidoreductase activity"/>
    <property type="evidence" value="ECO:0007669"/>
    <property type="project" value="UniProtKB-KW"/>
</dbReference>
<dbReference type="PRINTS" id="PR00081">
    <property type="entry name" value="GDHRDH"/>
</dbReference>
<evidence type="ECO:0000256" key="1">
    <source>
        <dbReference type="ARBA" id="ARBA00006484"/>
    </source>
</evidence>
<dbReference type="Gene3D" id="3.40.50.720">
    <property type="entry name" value="NAD(P)-binding Rossmann-like Domain"/>
    <property type="match status" value="1"/>
</dbReference>
<comment type="similarity">
    <text evidence="1">Belongs to the short-chain dehydrogenases/reductases (SDR) family.</text>
</comment>
<evidence type="ECO:0000313" key="5">
    <source>
        <dbReference type="Proteomes" id="UP000799423"/>
    </source>
</evidence>
<dbReference type="PANTHER" id="PTHR43963">
    <property type="entry name" value="CARBONYL REDUCTASE 1-RELATED"/>
    <property type="match status" value="1"/>
</dbReference>
<proteinExistence type="inferred from homology"/>
<keyword evidence="2" id="KW-0521">NADP</keyword>
<keyword evidence="3" id="KW-0560">Oxidoreductase</keyword>
<dbReference type="Proteomes" id="UP000799423">
    <property type="component" value="Unassembled WGS sequence"/>
</dbReference>
<accession>A0A6A7ANM2</accession>
<dbReference type="AlphaFoldDB" id="A0A6A7ANM2"/>
<gene>
    <name evidence="4" type="ORF">T440DRAFT_473180</name>
</gene>
<dbReference type="SUPFAM" id="SSF51735">
    <property type="entry name" value="NAD(P)-binding Rossmann-fold domains"/>
    <property type="match status" value="1"/>
</dbReference>
<evidence type="ECO:0000256" key="3">
    <source>
        <dbReference type="ARBA" id="ARBA00023002"/>
    </source>
</evidence>
<dbReference type="InterPro" id="IPR002347">
    <property type="entry name" value="SDR_fam"/>
</dbReference>
<name>A0A6A7ANM2_9PLEO</name>
<sequence>MTNDQVIIVTGSNRGVGKGIISLLAQQSLSSPLTIYATSRCGSKSDIQPSNSNRIIYTQLDITNISSIASLFSQIRENNHTAFILINNAAVSNDYRETPKYAAETVMTNYHGTRDMCVAFLSQANLKPGSRIVNVTSGYNALSTYAPSIQAAFRSAATISDVDGQAQSYLSAVTSGPEAQEGAGWGAGARSYKVSKALVNVLTVVLARQNPGVLVNCCCPGWTDTDMGRQGKGVPPKTVEEGARTAVRCAVGVLGVYGDDDGGLGRGMDGEKREGERISGMFFENDSIVSTGWGKAKVWLDT</sequence>
<evidence type="ECO:0000313" key="4">
    <source>
        <dbReference type="EMBL" id="KAF2844712.1"/>
    </source>
</evidence>
<dbReference type="Pfam" id="PF00106">
    <property type="entry name" value="adh_short"/>
    <property type="match status" value="1"/>
</dbReference>
<organism evidence="4 5">
    <name type="scientific">Plenodomus tracheiphilus IPT5</name>
    <dbReference type="NCBI Taxonomy" id="1408161"/>
    <lineage>
        <taxon>Eukaryota</taxon>
        <taxon>Fungi</taxon>
        <taxon>Dikarya</taxon>
        <taxon>Ascomycota</taxon>
        <taxon>Pezizomycotina</taxon>
        <taxon>Dothideomycetes</taxon>
        <taxon>Pleosporomycetidae</taxon>
        <taxon>Pleosporales</taxon>
        <taxon>Pleosporineae</taxon>
        <taxon>Leptosphaeriaceae</taxon>
        <taxon>Plenodomus</taxon>
    </lineage>
</organism>
<protein>
    <submittedName>
        <fullName evidence="4">NAD(P)-binding protein</fullName>
    </submittedName>
</protein>
<evidence type="ECO:0000256" key="2">
    <source>
        <dbReference type="ARBA" id="ARBA00022857"/>
    </source>
</evidence>
<reference evidence="4" key="1">
    <citation type="submission" date="2020-01" db="EMBL/GenBank/DDBJ databases">
        <authorList>
            <consortium name="DOE Joint Genome Institute"/>
            <person name="Haridas S."/>
            <person name="Albert R."/>
            <person name="Binder M."/>
            <person name="Bloem J."/>
            <person name="Labutti K."/>
            <person name="Salamov A."/>
            <person name="Andreopoulos B."/>
            <person name="Baker S.E."/>
            <person name="Barry K."/>
            <person name="Bills G."/>
            <person name="Bluhm B.H."/>
            <person name="Cannon C."/>
            <person name="Castanera R."/>
            <person name="Culley D.E."/>
            <person name="Daum C."/>
            <person name="Ezra D."/>
            <person name="Gonzalez J.B."/>
            <person name="Henrissat B."/>
            <person name="Kuo A."/>
            <person name="Liang C."/>
            <person name="Lipzen A."/>
            <person name="Lutzoni F."/>
            <person name="Magnuson J."/>
            <person name="Mondo S."/>
            <person name="Nolan M."/>
            <person name="Ohm R."/>
            <person name="Pangilinan J."/>
            <person name="Park H.-J."/>
            <person name="Ramirez L."/>
            <person name="Alfaro M."/>
            <person name="Sun H."/>
            <person name="Tritt A."/>
            <person name="Yoshinaga Y."/>
            <person name="Zwiers L.-H."/>
            <person name="Turgeon B.G."/>
            <person name="Goodwin S.B."/>
            <person name="Spatafora J.W."/>
            <person name="Crous P.W."/>
            <person name="Grigoriev I.V."/>
        </authorList>
    </citation>
    <scope>NUCLEOTIDE SEQUENCE</scope>
    <source>
        <strain evidence="4">IPT5</strain>
    </source>
</reference>
<dbReference type="InterPro" id="IPR036291">
    <property type="entry name" value="NAD(P)-bd_dom_sf"/>
</dbReference>
<dbReference type="EMBL" id="MU006366">
    <property type="protein sequence ID" value="KAF2844712.1"/>
    <property type="molecule type" value="Genomic_DNA"/>
</dbReference>